<evidence type="ECO:0000256" key="1">
    <source>
        <dbReference type="ARBA" id="ARBA00022574"/>
    </source>
</evidence>
<gene>
    <name evidence="5" type="ORF">TSOC_010275</name>
</gene>
<feature type="region of interest" description="Disordered" evidence="4">
    <location>
        <begin position="156"/>
        <end position="229"/>
    </location>
</feature>
<evidence type="ECO:0000256" key="2">
    <source>
        <dbReference type="ARBA" id="ARBA00022737"/>
    </source>
</evidence>
<dbReference type="InterPro" id="IPR015943">
    <property type="entry name" value="WD40/YVTN_repeat-like_dom_sf"/>
</dbReference>
<sequence length="325" mass="35465">MALLDDAAFEAYKRRMLPVLYDWWGSKVEEQSYKTRYRAYLSEQAGDDPRPNTLILAHIDVLKPHVASCEAVSNWQEKSTSPYVHIVKTIYHPGEVNKVREVPTHPDLLVTHTDSEKLYLWNIDRQQDRRPQADIFASGSEDHTVAIWNLAASERLDPATGKPAPSESQPEASGAGAGVEAGSKEPAAAAAGAEAAPDKQRAKRARGSGAKDVGGAGGPGGKGGAAAAAEAELPPQLVFQHLGHRFGRVTDFQWHPSEQWTIISVSDNSGVTDDGADGSLQVWRIMDLIYRPLEEAVQELEKHRQFIMHGSVEKAKDKAPKPEPA</sequence>
<dbReference type="Proteomes" id="UP000236333">
    <property type="component" value="Unassembled WGS sequence"/>
</dbReference>
<dbReference type="PROSITE" id="PS50082">
    <property type="entry name" value="WD_REPEATS_2"/>
    <property type="match status" value="1"/>
</dbReference>
<dbReference type="Pfam" id="PF00400">
    <property type="entry name" value="WD40"/>
    <property type="match status" value="2"/>
</dbReference>
<evidence type="ECO:0000313" key="6">
    <source>
        <dbReference type="Proteomes" id="UP000236333"/>
    </source>
</evidence>
<dbReference type="EMBL" id="PGGS01000480">
    <property type="protein sequence ID" value="PNH03646.1"/>
    <property type="molecule type" value="Genomic_DNA"/>
</dbReference>
<dbReference type="InterPro" id="IPR050459">
    <property type="entry name" value="WD_repeat_RBAP46/RBAP48/MSI1"/>
</dbReference>
<keyword evidence="1 3" id="KW-0853">WD repeat</keyword>
<feature type="repeat" description="WD" evidence="3">
    <location>
        <begin position="131"/>
        <end position="158"/>
    </location>
</feature>
<evidence type="ECO:0000313" key="5">
    <source>
        <dbReference type="EMBL" id="PNH03646.1"/>
    </source>
</evidence>
<dbReference type="InterPro" id="IPR001680">
    <property type="entry name" value="WD40_rpt"/>
</dbReference>
<evidence type="ECO:0000256" key="4">
    <source>
        <dbReference type="SAM" id="MobiDB-lite"/>
    </source>
</evidence>
<accession>A0A2J7ZTP6</accession>
<keyword evidence="6" id="KW-1185">Reference proteome</keyword>
<keyword evidence="2" id="KW-0677">Repeat</keyword>
<dbReference type="OrthoDB" id="427795at2759"/>
<dbReference type="Gene3D" id="2.130.10.10">
    <property type="entry name" value="YVTN repeat-like/Quinoprotein amine dehydrogenase"/>
    <property type="match status" value="2"/>
</dbReference>
<dbReference type="AlphaFoldDB" id="A0A2J7ZTP6"/>
<reference evidence="5 6" key="1">
    <citation type="journal article" date="2017" name="Mol. Biol. Evol.">
        <title>The 4-celled Tetrabaena socialis nuclear genome reveals the essential components for genetic control of cell number at the origin of multicellularity in the volvocine lineage.</title>
        <authorList>
            <person name="Featherston J."/>
            <person name="Arakaki Y."/>
            <person name="Hanschen E.R."/>
            <person name="Ferris P.J."/>
            <person name="Michod R.E."/>
            <person name="Olson B.J.S.C."/>
            <person name="Nozaki H."/>
            <person name="Durand P.M."/>
        </authorList>
    </citation>
    <scope>NUCLEOTIDE SEQUENCE [LARGE SCALE GENOMIC DNA]</scope>
    <source>
        <strain evidence="5 6">NIES-571</strain>
    </source>
</reference>
<evidence type="ECO:0000256" key="3">
    <source>
        <dbReference type="PROSITE-ProRule" id="PRU00221"/>
    </source>
</evidence>
<feature type="compositionally biased region" description="Gly residues" evidence="4">
    <location>
        <begin position="212"/>
        <end position="224"/>
    </location>
</feature>
<feature type="compositionally biased region" description="Low complexity" evidence="4">
    <location>
        <begin position="171"/>
        <end position="195"/>
    </location>
</feature>
<dbReference type="InterPro" id="IPR036322">
    <property type="entry name" value="WD40_repeat_dom_sf"/>
</dbReference>
<protein>
    <submittedName>
        <fullName evidence="5">WD-40 repeat-containing protein MSI4</fullName>
    </submittedName>
</protein>
<dbReference type="SUPFAM" id="SSF50978">
    <property type="entry name" value="WD40 repeat-like"/>
    <property type="match status" value="1"/>
</dbReference>
<dbReference type="PANTHER" id="PTHR22850">
    <property type="entry name" value="WD40 REPEAT FAMILY"/>
    <property type="match status" value="1"/>
</dbReference>
<name>A0A2J7ZTP6_9CHLO</name>
<proteinExistence type="predicted"/>
<organism evidence="5 6">
    <name type="scientific">Tetrabaena socialis</name>
    <dbReference type="NCBI Taxonomy" id="47790"/>
    <lineage>
        <taxon>Eukaryota</taxon>
        <taxon>Viridiplantae</taxon>
        <taxon>Chlorophyta</taxon>
        <taxon>core chlorophytes</taxon>
        <taxon>Chlorophyceae</taxon>
        <taxon>CS clade</taxon>
        <taxon>Chlamydomonadales</taxon>
        <taxon>Tetrabaenaceae</taxon>
        <taxon>Tetrabaena</taxon>
    </lineage>
</organism>
<comment type="caution">
    <text evidence="5">The sequence shown here is derived from an EMBL/GenBank/DDBJ whole genome shotgun (WGS) entry which is preliminary data.</text>
</comment>